<keyword evidence="1" id="KW-0812">Transmembrane</keyword>
<feature type="transmembrane region" description="Helical" evidence="1">
    <location>
        <begin position="126"/>
        <end position="144"/>
    </location>
</feature>
<gene>
    <name evidence="2" type="ORF">OW729_18800</name>
</gene>
<feature type="transmembrane region" description="Helical" evidence="1">
    <location>
        <begin position="504"/>
        <end position="529"/>
    </location>
</feature>
<proteinExistence type="predicted"/>
<sequence length="540" mass="61431">MWINDFKTLSFVEFAKFKNFFKYLMKNPVTAVKEIGEIIFPILLILFNVLFISRNRRGTGTHFKLDNNIVGPLVIIILFVITIVILLLAFNNYKPTYFTIQDVHYIFPSPINEKSLWAFNIVKSCIRFAANYFISVIFISMVILKFTNISIIKLLISLLGICLIVLFFKSLNFLLYSLKIKFNSEKGVKRASLITIIAMLLYLGVSFYFNSGYSKETGFINTILTFGHYFDSNTPVLTLMKNIIVYPINNGKFPLIELIFMLISASAIFGLAVFWGEDFYEDVSENIELNNISISTKNIETVLMEDGISTKERVIKDNLLSNIKGAGAFIYKSYLFGKRNGKQKRYTIICSILAIISLVGGYFARNMSPKFIWGILGLVGIMLATGSSVTSTIKYELKKVYIYLLPGSTKSKIFFITFYDYIFTSLFFISLFLPFGLMTKVNKLEAILFLLVVIFGTIMTSLSRIIVHFFIPLDYEGSAGILEAIIKWVAVVIPALLGFLMFKLFASICIVLISILLCVMVMIILILAMSEKFFGYIELR</sequence>
<feature type="transmembrane region" description="Helical" evidence="1">
    <location>
        <begin position="447"/>
        <end position="471"/>
    </location>
</feature>
<feature type="transmembrane region" description="Helical" evidence="1">
    <location>
        <begin position="371"/>
        <end position="393"/>
    </location>
</feature>
<feature type="transmembrane region" description="Helical" evidence="1">
    <location>
        <begin position="35"/>
        <end position="53"/>
    </location>
</feature>
<evidence type="ECO:0000313" key="3">
    <source>
        <dbReference type="Proteomes" id="UP001144612"/>
    </source>
</evidence>
<dbReference type="RefSeq" id="WP_268063080.1">
    <property type="nucleotide sequence ID" value="NZ_JAPQFJ010000039.1"/>
</dbReference>
<reference evidence="2" key="1">
    <citation type="submission" date="2022-12" db="EMBL/GenBank/DDBJ databases">
        <title>Clostridium sp. nov., isolated from industrial wastewater.</title>
        <authorList>
            <person name="Jiayan W."/>
        </authorList>
    </citation>
    <scope>NUCLEOTIDE SEQUENCE</scope>
    <source>
        <strain evidence="2">ZC22-4</strain>
    </source>
</reference>
<keyword evidence="3" id="KW-1185">Reference proteome</keyword>
<evidence type="ECO:0000256" key="1">
    <source>
        <dbReference type="SAM" id="Phobius"/>
    </source>
</evidence>
<evidence type="ECO:0000313" key="2">
    <source>
        <dbReference type="EMBL" id="MCY6960645.1"/>
    </source>
</evidence>
<feature type="transmembrane region" description="Helical" evidence="1">
    <location>
        <begin position="255"/>
        <end position="275"/>
    </location>
</feature>
<feature type="transmembrane region" description="Helical" evidence="1">
    <location>
        <begin position="413"/>
        <end position="435"/>
    </location>
</feature>
<accession>A0ABT4DEA4</accession>
<keyword evidence="1" id="KW-0472">Membrane</keyword>
<protein>
    <recommendedName>
        <fullName evidence="4">ABC transporter permease</fullName>
    </recommendedName>
</protein>
<feature type="transmembrane region" description="Helical" evidence="1">
    <location>
        <begin position="151"/>
        <end position="171"/>
    </location>
</feature>
<feature type="transmembrane region" description="Helical" evidence="1">
    <location>
        <begin position="65"/>
        <end position="90"/>
    </location>
</feature>
<dbReference type="InterPro" id="IPR031584">
    <property type="entry name" value="Put_ABC_export"/>
</dbReference>
<keyword evidence="1" id="KW-1133">Transmembrane helix</keyword>
<dbReference type="Proteomes" id="UP001144612">
    <property type="component" value="Unassembled WGS sequence"/>
</dbReference>
<feature type="transmembrane region" description="Helical" evidence="1">
    <location>
        <begin position="191"/>
        <end position="209"/>
    </location>
</feature>
<organism evidence="2 3">
    <name type="scientific">Clostridium brassicae</name>
    <dbReference type="NCBI Taxonomy" id="2999072"/>
    <lineage>
        <taxon>Bacteria</taxon>
        <taxon>Bacillati</taxon>
        <taxon>Bacillota</taxon>
        <taxon>Clostridia</taxon>
        <taxon>Eubacteriales</taxon>
        <taxon>Clostridiaceae</taxon>
        <taxon>Clostridium</taxon>
    </lineage>
</organism>
<feature type="transmembrane region" description="Helical" evidence="1">
    <location>
        <begin position="477"/>
        <end position="497"/>
    </location>
</feature>
<name>A0ABT4DEA4_9CLOT</name>
<comment type="caution">
    <text evidence="2">The sequence shown here is derived from an EMBL/GenBank/DDBJ whole genome shotgun (WGS) entry which is preliminary data.</text>
</comment>
<dbReference type="Pfam" id="PF16962">
    <property type="entry name" value="ABC_export"/>
    <property type="match status" value="1"/>
</dbReference>
<feature type="transmembrane region" description="Helical" evidence="1">
    <location>
        <begin position="346"/>
        <end position="364"/>
    </location>
</feature>
<dbReference type="EMBL" id="JAPQFJ010000039">
    <property type="protein sequence ID" value="MCY6960645.1"/>
    <property type="molecule type" value="Genomic_DNA"/>
</dbReference>
<evidence type="ECO:0008006" key="4">
    <source>
        <dbReference type="Google" id="ProtNLM"/>
    </source>
</evidence>